<dbReference type="InterPro" id="IPR001509">
    <property type="entry name" value="Epimerase_deHydtase"/>
</dbReference>
<dbReference type="Pfam" id="PF01370">
    <property type="entry name" value="Epimerase"/>
    <property type="match status" value="1"/>
</dbReference>
<dbReference type="RefSeq" id="WP_098461645.1">
    <property type="nucleotide sequence ID" value="NZ_PDJC01000001.1"/>
</dbReference>
<evidence type="ECO:0000313" key="3">
    <source>
        <dbReference type="EMBL" id="PFG18274.1"/>
    </source>
</evidence>
<dbReference type="EMBL" id="PDJC01000001">
    <property type="protein sequence ID" value="PFG18274.1"/>
    <property type="molecule type" value="Genomic_DNA"/>
</dbReference>
<sequence>MKLLVLGGTRFVGRAVITEALDRGWSVTAIHRGLTGRLPDAVEARFADRSDPSALASALGADHWDAVVDTWSGAPRVATLAARLLRGRAGHYGYISSASVYQPGQREAEASPVVAGDPEADGGDYAAIKRGAELGILESFPDALLARPGLILGPGEDIGRLPWWLARAAAGGPMVAPGAPDRPLQYVDVRDLASWLLNALVNGRRGPVDVISRSGHATTATLLEACLAATGSTAELVWIDEERLAAAGVEPWTQLPCWVPTTGEYAGFLEADTTLAARTGLSCRPVAQTVTDTWAWLQTEGFPAQRPDRPVHGLPPELERALLGDGSEIRSATR</sequence>
<dbReference type="OrthoDB" id="7941246at2"/>
<evidence type="ECO:0000256" key="1">
    <source>
        <dbReference type="SAM" id="MobiDB-lite"/>
    </source>
</evidence>
<proteinExistence type="predicted"/>
<feature type="domain" description="NAD-dependent epimerase/dehydratase" evidence="2">
    <location>
        <begin position="4"/>
        <end position="207"/>
    </location>
</feature>
<dbReference type="InterPro" id="IPR036291">
    <property type="entry name" value="NAD(P)-bd_dom_sf"/>
</dbReference>
<evidence type="ECO:0000259" key="2">
    <source>
        <dbReference type="Pfam" id="PF01370"/>
    </source>
</evidence>
<keyword evidence="4" id="KW-1185">Reference proteome</keyword>
<dbReference type="AlphaFoldDB" id="A0A2A9CV25"/>
<reference evidence="3 4" key="1">
    <citation type="submission" date="2017-10" db="EMBL/GenBank/DDBJ databases">
        <title>Sequencing the genomes of 1000 actinobacteria strains.</title>
        <authorList>
            <person name="Klenk H.-P."/>
        </authorList>
    </citation>
    <scope>NUCLEOTIDE SEQUENCE [LARGE SCALE GENOMIC DNA]</scope>
    <source>
        <strain evidence="3 4">DSM 15597</strain>
    </source>
</reference>
<dbReference type="PANTHER" id="PTHR43245:SF13">
    <property type="entry name" value="UDP-D-APIOSE_UDP-D-XYLOSE SYNTHASE 2"/>
    <property type="match status" value="1"/>
</dbReference>
<protein>
    <submittedName>
        <fullName evidence="3">Nucleoside-diphosphate-sugar epimerase</fullName>
    </submittedName>
</protein>
<organism evidence="3 4">
    <name type="scientific">Propionicimonas paludicola</name>
    <dbReference type="NCBI Taxonomy" id="185243"/>
    <lineage>
        <taxon>Bacteria</taxon>
        <taxon>Bacillati</taxon>
        <taxon>Actinomycetota</taxon>
        <taxon>Actinomycetes</taxon>
        <taxon>Propionibacteriales</taxon>
        <taxon>Nocardioidaceae</taxon>
        <taxon>Propionicimonas</taxon>
    </lineage>
</organism>
<feature type="compositionally biased region" description="Basic and acidic residues" evidence="1">
    <location>
        <begin position="306"/>
        <end position="322"/>
    </location>
</feature>
<dbReference type="Proteomes" id="UP000226079">
    <property type="component" value="Unassembled WGS sequence"/>
</dbReference>
<evidence type="ECO:0000313" key="4">
    <source>
        <dbReference type="Proteomes" id="UP000226079"/>
    </source>
</evidence>
<name>A0A2A9CV25_9ACTN</name>
<feature type="region of interest" description="Disordered" evidence="1">
    <location>
        <begin position="305"/>
        <end position="334"/>
    </location>
</feature>
<dbReference type="SUPFAM" id="SSF51735">
    <property type="entry name" value="NAD(P)-binding Rossmann-fold domains"/>
    <property type="match status" value="1"/>
</dbReference>
<gene>
    <name evidence="3" type="ORF">ATK74_2858</name>
</gene>
<comment type="caution">
    <text evidence="3">The sequence shown here is derived from an EMBL/GenBank/DDBJ whole genome shotgun (WGS) entry which is preliminary data.</text>
</comment>
<dbReference type="PANTHER" id="PTHR43245">
    <property type="entry name" value="BIFUNCTIONAL POLYMYXIN RESISTANCE PROTEIN ARNA"/>
    <property type="match status" value="1"/>
</dbReference>
<accession>A0A2A9CV25</accession>
<dbReference type="Gene3D" id="3.40.50.720">
    <property type="entry name" value="NAD(P)-binding Rossmann-like Domain"/>
    <property type="match status" value="1"/>
</dbReference>
<dbReference type="InterPro" id="IPR050177">
    <property type="entry name" value="Lipid_A_modif_metabolic_enz"/>
</dbReference>